<evidence type="ECO:0000313" key="3">
    <source>
        <dbReference type="EMBL" id="MBC6994274.1"/>
    </source>
</evidence>
<dbReference type="InterPro" id="IPR003497">
    <property type="entry name" value="BRO_N_domain"/>
</dbReference>
<dbReference type="NCBIfam" id="NF008573">
    <property type="entry name" value="PRK11525.1"/>
    <property type="match status" value="1"/>
</dbReference>
<dbReference type="Pfam" id="PF02498">
    <property type="entry name" value="Bro-N"/>
    <property type="match status" value="1"/>
</dbReference>
<feature type="region of interest" description="Disordered" evidence="1">
    <location>
        <begin position="253"/>
        <end position="286"/>
    </location>
</feature>
<reference evidence="3" key="1">
    <citation type="submission" date="2020-08" db="EMBL/GenBank/DDBJ databases">
        <title>Lewinella bacteria from marine environments.</title>
        <authorList>
            <person name="Zhong Y."/>
        </authorList>
    </citation>
    <scope>NUCLEOTIDE SEQUENCE</scope>
    <source>
        <strain evidence="3">KCTC 42187</strain>
    </source>
</reference>
<evidence type="ECO:0000256" key="1">
    <source>
        <dbReference type="SAM" id="MobiDB-lite"/>
    </source>
</evidence>
<evidence type="ECO:0000313" key="4">
    <source>
        <dbReference type="Proteomes" id="UP000650081"/>
    </source>
</evidence>
<protein>
    <submittedName>
        <fullName evidence="3">DNA damage-inducible protein D</fullName>
    </submittedName>
</protein>
<evidence type="ECO:0000259" key="2">
    <source>
        <dbReference type="Pfam" id="PF02498"/>
    </source>
</evidence>
<accession>A0A923PJ53</accession>
<proteinExistence type="predicted"/>
<name>A0A923PJ53_9BACT</name>
<dbReference type="Proteomes" id="UP000650081">
    <property type="component" value="Unassembled WGS sequence"/>
</dbReference>
<dbReference type="AlphaFoldDB" id="A0A923PJ53"/>
<dbReference type="RefSeq" id="WP_187466357.1">
    <property type="nucleotide sequence ID" value="NZ_JACSIT010000095.1"/>
</dbReference>
<keyword evidence="4" id="KW-1185">Reference proteome</keyword>
<dbReference type="EMBL" id="JACSIT010000095">
    <property type="protein sequence ID" value="MBC6994274.1"/>
    <property type="molecule type" value="Genomic_DNA"/>
</dbReference>
<feature type="domain" description="Bro-N" evidence="2">
    <location>
        <begin position="16"/>
        <end position="111"/>
    </location>
</feature>
<organism evidence="3 4">
    <name type="scientific">Neolewinella lacunae</name>
    <dbReference type="NCBI Taxonomy" id="1517758"/>
    <lineage>
        <taxon>Bacteria</taxon>
        <taxon>Pseudomonadati</taxon>
        <taxon>Bacteroidota</taxon>
        <taxon>Saprospiria</taxon>
        <taxon>Saprospirales</taxon>
        <taxon>Lewinellaceae</taxon>
        <taxon>Neolewinella</taxon>
    </lineage>
</organism>
<comment type="caution">
    <text evidence="3">The sequence shown here is derived from an EMBL/GenBank/DDBJ whole genome shotgun (WGS) entry which is preliminary data.</text>
</comment>
<sequence>MKTTITTTLFKSFEDLRHERDGVEYWYARELQTLLKYTEWRNFTNAIDKAKQACKGVGQLVADQFVDVNKLIEHGKGGQRAITDIALTRYACYLIAQNGDPGKTEIAFAQTYFALQTRKQQLIEERLLEVDRLTARPKLTKSEKALSKVIFDRGVNEKSFANIRSMGAAALFGGYTTSGMKDKLGVPAKRPFADFLPTLLIKGKDFATELTSHNVVENDLHGDSAIGREHIDNNAAVRGMLLKRGVTPEELPAAEDVKKIKRRHDNELKKLNKGPTKPTQLGGESD</sequence>
<gene>
    <name evidence="3" type="primary">dinD</name>
    <name evidence="3" type="ORF">H9S92_08880</name>
</gene>